<dbReference type="AlphaFoldDB" id="A0A2A2WTQ1"/>
<evidence type="ECO:0000256" key="1">
    <source>
        <dbReference type="SAM" id="MobiDB-lite"/>
    </source>
</evidence>
<proteinExistence type="predicted"/>
<keyword evidence="4" id="KW-1185">Reference proteome</keyword>
<comment type="caution">
    <text evidence="3">The sequence shown here is derived from an EMBL/GenBank/DDBJ whole genome shotgun (WGS) entry which is preliminary data.</text>
</comment>
<dbReference type="Proteomes" id="UP000218810">
    <property type="component" value="Unassembled WGS sequence"/>
</dbReference>
<dbReference type="Pfam" id="PF13810">
    <property type="entry name" value="DUF4185"/>
    <property type="match status" value="1"/>
</dbReference>
<organism evidence="3 4">
    <name type="scientific">Dietzia natronolimnaea</name>
    <dbReference type="NCBI Taxonomy" id="161920"/>
    <lineage>
        <taxon>Bacteria</taxon>
        <taxon>Bacillati</taxon>
        <taxon>Actinomycetota</taxon>
        <taxon>Actinomycetes</taxon>
        <taxon>Mycobacteriales</taxon>
        <taxon>Dietziaceae</taxon>
        <taxon>Dietzia</taxon>
    </lineage>
</organism>
<feature type="domain" description="DUF4185" evidence="2">
    <location>
        <begin position="24"/>
        <end position="373"/>
    </location>
</feature>
<evidence type="ECO:0000313" key="4">
    <source>
        <dbReference type="Proteomes" id="UP000218810"/>
    </source>
</evidence>
<sequence>MTDSRPPTPAPQASTRKVRDLTGPGITTAFGMEGTDLGITARTPSGRLLAVFGDTFAGAGVGAPHVGRPHPGIAQCTPTTDERPGPGNPDWRSPVGLFADDFDASGGLVWTGAAGPGPPDYAGQLLDYVHGRGCSTILPGDVLTVGDTMYLHVMVNEGLGTVTRTEIHRSVDDGHTWEPTGVTFSPLLEGGHRQLWTWESGGDGFVYVLSTGFQRDKGVILMRVREEQLADPGVNGWQTWGFRDGAWAWGNPTTIVLPGRIGEMYLRRCEDFWTLTYFNAEHYRIDCLTFPHIGADLLDGSVTAHTTLLHGCAWGDESDGSDPAAGPARVAQLYCGCPVPGSTPERWHLVVSQWNTHDSAVGPAGWPYRSMQYVGSIPRPPGARARDRPAADA</sequence>
<feature type="region of interest" description="Disordered" evidence="1">
    <location>
        <begin position="1"/>
        <end position="25"/>
    </location>
</feature>
<feature type="compositionally biased region" description="Pro residues" evidence="1">
    <location>
        <begin position="1"/>
        <end position="10"/>
    </location>
</feature>
<evidence type="ECO:0000259" key="2">
    <source>
        <dbReference type="Pfam" id="PF13810"/>
    </source>
</evidence>
<dbReference type="OrthoDB" id="4789771at2"/>
<protein>
    <recommendedName>
        <fullName evidence="2">DUF4185 domain-containing protein</fullName>
    </recommendedName>
</protein>
<dbReference type="EMBL" id="NTGA01000004">
    <property type="protein sequence ID" value="PAY24566.1"/>
    <property type="molecule type" value="Genomic_DNA"/>
</dbReference>
<accession>A0A2A2WTQ1</accession>
<dbReference type="RefSeq" id="WP_095717034.1">
    <property type="nucleotide sequence ID" value="NZ_NTGA01000004.1"/>
</dbReference>
<dbReference type="InterPro" id="IPR025442">
    <property type="entry name" value="DUF4185"/>
</dbReference>
<gene>
    <name evidence="3" type="ORF">CEY15_01820</name>
</gene>
<evidence type="ECO:0000313" key="3">
    <source>
        <dbReference type="EMBL" id="PAY24566.1"/>
    </source>
</evidence>
<name>A0A2A2WTQ1_9ACTN</name>
<reference evidence="4" key="1">
    <citation type="submission" date="2017-09" db="EMBL/GenBank/DDBJ databases">
        <authorList>
            <person name="Zhang Y."/>
            <person name="Huang X."/>
            <person name="Liu J."/>
            <person name="Lu L."/>
            <person name="Peng K."/>
        </authorList>
    </citation>
    <scope>NUCLEOTIDE SEQUENCE [LARGE SCALE GENOMIC DNA]</scope>
    <source>
        <strain evidence="4">S-XJ-1</strain>
    </source>
</reference>